<feature type="domain" description="Serine aminopeptidase S33" evidence="2">
    <location>
        <begin position="66"/>
        <end position="302"/>
    </location>
</feature>
<dbReference type="Proteomes" id="UP000219621">
    <property type="component" value="Unassembled WGS sequence"/>
</dbReference>
<evidence type="ECO:0000313" key="4">
    <source>
        <dbReference type="Proteomes" id="UP000219621"/>
    </source>
</evidence>
<dbReference type="RefSeq" id="WP_097280507.1">
    <property type="nucleotide sequence ID" value="NZ_OCNJ01000008.1"/>
</dbReference>
<evidence type="ECO:0000313" key="3">
    <source>
        <dbReference type="EMBL" id="SOD98845.1"/>
    </source>
</evidence>
<dbReference type="AlphaFoldDB" id="A0A286GTI2"/>
<dbReference type="InterPro" id="IPR022742">
    <property type="entry name" value="Hydrolase_4"/>
</dbReference>
<proteinExistence type="predicted"/>
<dbReference type="PRINTS" id="PR00111">
    <property type="entry name" value="ABHYDROLASE"/>
</dbReference>
<dbReference type="Gene3D" id="3.40.50.1820">
    <property type="entry name" value="alpha/beta hydrolase"/>
    <property type="match status" value="1"/>
</dbReference>
<reference evidence="3 4" key="1">
    <citation type="submission" date="2017-09" db="EMBL/GenBank/DDBJ databases">
        <authorList>
            <person name="Ehlers B."/>
            <person name="Leendertz F.H."/>
        </authorList>
    </citation>
    <scope>NUCLEOTIDE SEQUENCE [LARGE SCALE GENOMIC DNA]</scope>
    <source>
        <strain evidence="3 4">USBA 140</strain>
    </source>
</reference>
<dbReference type="PANTHER" id="PTHR11614">
    <property type="entry name" value="PHOSPHOLIPASE-RELATED"/>
    <property type="match status" value="1"/>
</dbReference>
<dbReference type="OrthoDB" id="9806902at2"/>
<dbReference type="PROSITE" id="PS51257">
    <property type="entry name" value="PROKAR_LIPOPROTEIN"/>
    <property type="match status" value="1"/>
</dbReference>
<feature type="chain" id="PRO_5012718868" evidence="1">
    <location>
        <begin position="23"/>
        <end position="340"/>
    </location>
</feature>
<keyword evidence="4" id="KW-1185">Reference proteome</keyword>
<keyword evidence="1" id="KW-0732">Signal</keyword>
<dbReference type="GO" id="GO:0016787">
    <property type="term" value="F:hydrolase activity"/>
    <property type="evidence" value="ECO:0007669"/>
    <property type="project" value="UniProtKB-KW"/>
</dbReference>
<name>A0A286GTI2_9PROT</name>
<dbReference type="Pfam" id="PF12146">
    <property type="entry name" value="Hydrolase_4"/>
    <property type="match status" value="1"/>
</dbReference>
<protein>
    <submittedName>
        <fullName evidence="3">Lysophospholipase, alpha-beta hydrolase superfamily</fullName>
    </submittedName>
</protein>
<evidence type="ECO:0000256" key="1">
    <source>
        <dbReference type="SAM" id="SignalP"/>
    </source>
</evidence>
<dbReference type="SUPFAM" id="SSF53474">
    <property type="entry name" value="alpha/beta-Hydrolases"/>
    <property type="match status" value="1"/>
</dbReference>
<feature type="signal peptide" evidence="1">
    <location>
        <begin position="1"/>
        <end position="22"/>
    </location>
</feature>
<accession>A0A286GTI2</accession>
<dbReference type="InterPro" id="IPR000073">
    <property type="entry name" value="AB_hydrolase_1"/>
</dbReference>
<dbReference type="EMBL" id="OCNJ01000008">
    <property type="protein sequence ID" value="SOD98845.1"/>
    <property type="molecule type" value="Genomic_DNA"/>
</dbReference>
<dbReference type="InterPro" id="IPR029058">
    <property type="entry name" value="AB_hydrolase_fold"/>
</dbReference>
<gene>
    <name evidence="3" type="ORF">SAMN05421508_108103</name>
</gene>
<sequence length="340" mass="36054">MRPTATAALRRLAVAALGLTLAACTPRLLDPGPLAARPAPPVLTDEAFLTPDGTALPLRRWEPAGAPHAVVLAVHGFNDHSRSFEGFGEALANLGFAVWAYDQRGFGQAPGRGLWPGTETLAADVTAAARAVKARYPGLPLTLLGESMGGAVVIAAATSADPPPADRIVLSAPAVWARETMPLLYRVTLAVASHTVPWLTLSGRGLGFMPSDNIAMLRELARDPHVIRDTRVDTIKGLVDLMDLAYEKVHAVPGPVLYLYGEKDEIVPPEPTAAAVAGLPDRGGRVRVVWYDDGWHMLLRDLQAETVYADVAAWIDHPALPLPSGEELGPGEAMVVQVSP</sequence>
<organism evidence="3 4">
    <name type="scientific">Caenispirillum bisanense</name>
    <dbReference type="NCBI Taxonomy" id="414052"/>
    <lineage>
        <taxon>Bacteria</taxon>
        <taxon>Pseudomonadati</taxon>
        <taxon>Pseudomonadota</taxon>
        <taxon>Alphaproteobacteria</taxon>
        <taxon>Rhodospirillales</taxon>
        <taxon>Novispirillaceae</taxon>
        <taxon>Caenispirillum</taxon>
    </lineage>
</organism>
<keyword evidence="3" id="KW-0378">Hydrolase</keyword>
<evidence type="ECO:0000259" key="2">
    <source>
        <dbReference type="Pfam" id="PF12146"/>
    </source>
</evidence>
<dbReference type="InterPro" id="IPR051044">
    <property type="entry name" value="MAG_DAG_Lipase"/>
</dbReference>